<dbReference type="Proteomes" id="UP000298030">
    <property type="component" value="Unassembled WGS sequence"/>
</dbReference>
<sequence length="103" mass="11528">MRSTVARFATQFRTPSIRFLGKRHLPSEPDVPHPHPQAPPDYQRVFTNHASSSNPTAAESQASESTVQTYTNFWEAPSRHWAYRARVPDEAEMEAIMTGGASS</sequence>
<gene>
    <name evidence="2" type="ORF">FA13DRAFT_1734793</name>
</gene>
<dbReference type="OrthoDB" id="2116030at2759"/>
<evidence type="ECO:0000256" key="1">
    <source>
        <dbReference type="SAM" id="MobiDB-lite"/>
    </source>
</evidence>
<feature type="compositionally biased region" description="Polar residues" evidence="1">
    <location>
        <begin position="45"/>
        <end position="64"/>
    </location>
</feature>
<evidence type="ECO:0000313" key="3">
    <source>
        <dbReference type="Proteomes" id="UP000298030"/>
    </source>
</evidence>
<evidence type="ECO:0000313" key="2">
    <source>
        <dbReference type="EMBL" id="TEB29581.1"/>
    </source>
</evidence>
<proteinExistence type="predicted"/>
<dbReference type="EMBL" id="QPFP01000027">
    <property type="protein sequence ID" value="TEB29581.1"/>
    <property type="molecule type" value="Genomic_DNA"/>
</dbReference>
<keyword evidence="3" id="KW-1185">Reference proteome</keyword>
<comment type="caution">
    <text evidence="2">The sequence shown here is derived from an EMBL/GenBank/DDBJ whole genome shotgun (WGS) entry which is preliminary data.</text>
</comment>
<dbReference type="AlphaFoldDB" id="A0A4Y7T6F0"/>
<name>A0A4Y7T6F0_COPMI</name>
<feature type="region of interest" description="Disordered" evidence="1">
    <location>
        <begin position="22"/>
        <end position="64"/>
    </location>
</feature>
<organism evidence="2 3">
    <name type="scientific">Coprinellus micaceus</name>
    <name type="common">Glistening ink-cap mushroom</name>
    <name type="synonym">Coprinus micaceus</name>
    <dbReference type="NCBI Taxonomy" id="71717"/>
    <lineage>
        <taxon>Eukaryota</taxon>
        <taxon>Fungi</taxon>
        <taxon>Dikarya</taxon>
        <taxon>Basidiomycota</taxon>
        <taxon>Agaricomycotina</taxon>
        <taxon>Agaricomycetes</taxon>
        <taxon>Agaricomycetidae</taxon>
        <taxon>Agaricales</taxon>
        <taxon>Agaricineae</taxon>
        <taxon>Psathyrellaceae</taxon>
        <taxon>Coprinellus</taxon>
    </lineage>
</organism>
<protein>
    <submittedName>
        <fullName evidence="2">Uncharacterized protein</fullName>
    </submittedName>
</protein>
<accession>A0A4Y7T6F0</accession>
<feature type="non-terminal residue" evidence="2">
    <location>
        <position position="103"/>
    </location>
</feature>
<reference evidence="2 3" key="1">
    <citation type="journal article" date="2019" name="Nat. Ecol. Evol.">
        <title>Megaphylogeny resolves global patterns of mushroom evolution.</title>
        <authorList>
            <person name="Varga T."/>
            <person name="Krizsan K."/>
            <person name="Foldi C."/>
            <person name="Dima B."/>
            <person name="Sanchez-Garcia M."/>
            <person name="Sanchez-Ramirez S."/>
            <person name="Szollosi G.J."/>
            <person name="Szarkandi J.G."/>
            <person name="Papp V."/>
            <person name="Albert L."/>
            <person name="Andreopoulos W."/>
            <person name="Angelini C."/>
            <person name="Antonin V."/>
            <person name="Barry K.W."/>
            <person name="Bougher N.L."/>
            <person name="Buchanan P."/>
            <person name="Buyck B."/>
            <person name="Bense V."/>
            <person name="Catcheside P."/>
            <person name="Chovatia M."/>
            <person name="Cooper J."/>
            <person name="Damon W."/>
            <person name="Desjardin D."/>
            <person name="Finy P."/>
            <person name="Geml J."/>
            <person name="Haridas S."/>
            <person name="Hughes K."/>
            <person name="Justo A."/>
            <person name="Karasinski D."/>
            <person name="Kautmanova I."/>
            <person name="Kiss B."/>
            <person name="Kocsube S."/>
            <person name="Kotiranta H."/>
            <person name="LaButti K.M."/>
            <person name="Lechner B.E."/>
            <person name="Liimatainen K."/>
            <person name="Lipzen A."/>
            <person name="Lukacs Z."/>
            <person name="Mihaltcheva S."/>
            <person name="Morgado L.N."/>
            <person name="Niskanen T."/>
            <person name="Noordeloos M.E."/>
            <person name="Ohm R.A."/>
            <person name="Ortiz-Santana B."/>
            <person name="Ovrebo C."/>
            <person name="Racz N."/>
            <person name="Riley R."/>
            <person name="Savchenko A."/>
            <person name="Shiryaev A."/>
            <person name="Soop K."/>
            <person name="Spirin V."/>
            <person name="Szebenyi C."/>
            <person name="Tomsovsky M."/>
            <person name="Tulloss R.E."/>
            <person name="Uehling J."/>
            <person name="Grigoriev I.V."/>
            <person name="Vagvolgyi C."/>
            <person name="Papp T."/>
            <person name="Martin F.M."/>
            <person name="Miettinen O."/>
            <person name="Hibbett D.S."/>
            <person name="Nagy L.G."/>
        </authorList>
    </citation>
    <scope>NUCLEOTIDE SEQUENCE [LARGE SCALE GENOMIC DNA]</scope>
    <source>
        <strain evidence="2 3">FP101781</strain>
    </source>
</reference>